<dbReference type="EMBL" id="CAEZTM010000025">
    <property type="protein sequence ID" value="CAB4570816.1"/>
    <property type="molecule type" value="Genomic_DNA"/>
</dbReference>
<sequence>MLSRGAVMNPIVIDPKYAASEGAPEVSLAT</sequence>
<accession>A0A6J6E4T0</accession>
<dbReference type="AlphaFoldDB" id="A0A6J6E4T0"/>
<reference evidence="1" key="1">
    <citation type="submission" date="2020-05" db="EMBL/GenBank/DDBJ databases">
        <authorList>
            <person name="Chiriac C."/>
            <person name="Salcher M."/>
            <person name="Ghai R."/>
            <person name="Kavagutti S V."/>
        </authorList>
    </citation>
    <scope>NUCLEOTIDE SEQUENCE</scope>
</reference>
<protein>
    <submittedName>
        <fullName evidence="1">Unannotated protein</fullName>
    </submittedName>
</protein>
<name>A0A6J6E4T0_9ZZZZ</name>
<organism evidence="1">
    <name type="scientific">freshwater metagenome</name>
    <dbReference type="NCBI Taxonomy" id="449393"/>
    <lineage>
        <taxon>unclassified sequences</taxon>
        <taxon>metagenomes</taxon>
        <taxon>ecological metagenomes</taxon>
    </lineage>
</organism>
<gene>
    <name evidence="1" type="ORF">UFOPK1684_00700</name>
</gene>
<evidence type="ECO:0000313" key="1">
    <source>
        <dbReference type="EMBL" id="CAB4570816.1"/>
    </source>
</evidence>
<proteinExistence type="predicted"/>